<reference evidence="1 2" key="1">
    <citation type="submission" date="2020-04" db="EMBL/GenBank/DDBJ databases">
        <authorList>
            <person name="De Canck E."/>
        </authorList>
    </citation>
    <scope>NUCLEOTIDE SEQUENCE [LARGE SCALE GENOMIC DNA]</scope>
    <source>
        <strain evidence="1 2">LMG 7053</strain>
    </source>
</reference>
<name>A0ABM8LWI2_9BURK</name>
<accession>A0ABM8LWI2</accession>
<dbReference type="EMBL" id="CADILJ010000029">
    <property type="protein sequence ID" value="CAB3951097.1"/>
    <property type="molecule type" value="Genomic_DNA"/>
</dbReference>
<dbReference type="Proteomes" id="UP000494161">
    <property type="component" value="Unassembled WGS sequence"/>
</dbReference>
<sequence length="156" mass="17124">MKKGPHAAPSACCPRGGFFILRRLGDEKEPPRRAFGLLPPEGAFFILRRLGDEKGPPRRAFGLLPPEGAFFILRRLGDEKGPAMGGPLTRAVRAYSVFSSGCDAPERVFHRENSTPPPIRPKVTDSDTTAGILPMKPTRKIFVPMNTSTSDSAYFR</sequence>
<proteinExistence type="predicted"/>
<comment type="caution">
    <text evidence="1">The sequence shown here is derived from an EMBL/GenBank/DDBJ whole genome shotgun (WGS) entry which is preliminary data.</text>
</comment>
<evidence type="ECO:0000313" key="2">
    <source>
        <dbReference type="Proteomes" id="UP000494161"/>
    </source>
</evidence>
<evidence type="ECO:0000313" key="1">
    <source>
        <dbReference type="EMBL" id="CAB3951097.1"/>
    </source>
</evidence>
<protein>
    <submittedName>
        <fullName evidence="1">Uncharacterized protein</fullName>
    </submittedName>
</protein>
<organism evidence="1 2">
    <name type="scientific">Achromobacter ruhlandii</name>
    <dbReference type="NCBI Taxonomy" id="72557"/>
    <lineage>
        <taxon>Bacteria</taxon>
        <taxon>Pseudomonadati</taxon>
        <taxon>Pseudomonadota</taxon>
        <taxon>Betaproteobacteria</taxon>
        <taxon>Burkholderiales</taxon>
        <taxon>Alcaligenaceae</taxon>
        <taxon>Achromobacter</taxon>
    </lineage>
</organism>
<keyword evidence="2" id="KW-1185">Reference proteome</keyword>
<gene>
    <name evidence="1" type="ORF">LMG7053_03356</name>
</gene>